<dbReference type="InterPro" id="IPR000210">
    <property type="entry name" value="BTB/POZ_dom"/>
</dbReference>
<dbReference type="SUPFAM" id="SSF54695">
    <property type="entry name" value="POZ domain"/>
    <property type="match status" value="1"/>
</dbReference>
<protein>
    <recommendedName>
        <fullName evidence="2">BTB domain-containing protein</fullName>
    </recommendedName>
</protein>
<organism evidence="3 4">
    <name type="scientific">Ceratocystis pirilliformis</name>
    <dbReference type="NCBI Taxonomy" id="259994"/>
    <lineage>
        <taxon>Eukaryota</taxon>
        <taxon>Fungi</taxon>
        <taxon>Dikarya</taxon>
        <taxon>Ascomycota</taxon>
        <taxon>Pezizomycotina</taxon>
        <taxon>Sordariomycetes</taxon>
        <taxon>Hypocreomycetidae</taxon>
        <taxon>Microascales</taxon>
        <taxon>Ceratocystidaceae</taxon>
        <taxon>Ceratocystis</taxon>
    </lineage>
</organism>
<dbReference type="PROSITE" id="PS50097">
    <property type="entry name" value="BTB"/>
    <property type="match status" value="1"/>
</dbReference>
<dbReference type="CDD" id="cd18186">
    <property type="entry name" value="BTB_POZ_ZBTB_KLHL-like"/>
    <property type="match status" value="1"/>
</dbReference>
<accession>A0ABR3ZF26</accession>
<dbReference type="InterPro" id="IPR011333">
    <property type="entry name" value="SKP1/BTB/POZ_sf"/>
</dbReference>
<dbReference type="Pfam" id="PF00651">
    <property type="entry name" value="BTB"/>
    <property type="match status" value="1"/>
</dbReference>
<comment type="caution">
    <text evidence="3">The sequence shown here is derived from an EMBL/GenBank/DDBJ whole genome shotgun (WGS) entry which is preliminary data.</text>
</comment>
<dbReference type="Proteomes" id="UP001583280">
    <property type="component" value="Unassembled WGS sequence"/>
</dbReference>
<feature type="compositionally biased region" description="Basic and acidic residues" evidence="1">
    <location>
        <begin position="55"/>
        <end position="65"/>
    </location>
</feature>
<feature type="region of interest" description="Disordered" evidence="1">
    <location>
        <begin position="43"/>
        <end position="65"/>
    </location>
</feature>
<gene>
    <name evidence="3" type="ORF">Cpir12675_001494</name>
</gene>
<proteinExistence type="predicted"/>
<evidence type="ECO:0000313" key="4">
    <source>
        <dbReference type="Proteomes" id="UP001583280"/>
    </source>
</evidence>
<evidence type="ECO:0000256" key="1">
    <source>
        <dbReference type="SAM" id="MobiDB-lite"/>
    </source>
</evidence>
<name>A0ABR3ZF26_9PEZI</name>
<reference evidence="3 4" key="1">
    <citation type="journal article" date="2024" name="IMA Fungus">
        <title>IMA Genome - F19 : A genome assembly and annotation guide to empower mycologists, including annotated draft genome sequences of Ceratocystis pirilliformis, Diaporthe australafricana, Fusarium ophioides, Paecilomyces lecythidis, and Sporothrix stenoceras.</title>
        <authorList>
            <person name="Aylward J."/>
            <person name="Wilson A.M."/>
            <person name="Visagie C.M."/>
            <person name="Spraker J."/>
            <person name="Barnes I."/>
            <person name="Buitendag C."/>
            <person name="Ceriani C."/>
            <person name="Del Mar Angel L."/>
            <person name="du Plessis D."/>
            <person name="Fuchs T."/>
            <person name="Gasser K."/>
            <person name="Kramer D."/>
            <person name="Li W."/>
            <person name="Munsamy K."/>
            <person name="Piso A."/>
            <person name="Price J.L."/>
            <person name="Sonnekus B."/>
            <person name="Thomas C."/>
            <person name="van der Nest A."/>
            <person name="van Dijk A."/>
            <person name="van Heerden A."/>
            <person name="van Vuuren N."/>
            <person name="Yilmaz N."/>
            <person name="Duong T.A."/>
            <person name="van der Merwe N.A."/>
            <person name="Wingfield M.J."/>
            <person name="Wingfield B.D."/>
        </authorList>
    </citation>
    <scope>NUCLEOTIDE SEQUENCE [LARGE SCALE GENOMIC DNA]</scope>
    <source>
        <strain evidence="3 4">CMW 12675</strain>
    </source>
</reference>
<dbReference type="EMBL" id="JAWDJO010000024">
    <property type="protein sequence ID" value="KAL1899301.1"/>
    <property type="molecule type" value="Genomic_DNA"/>
</dbReference>
<evidence type="ECO:0000259" key="2">
    <source>
        <dbReference type="PROSITE" id="PS50097"/>
    </source>
</evidence>
<dbReference type="Gene3D" id="3.30.710.10">
    <property type="entry name" value="Potassium Channel Kv1.1, Chain A"/>
    <property type="match status" value="1"/>
</dbReference>
<dbReference type="SMART" id="SM00225">
    <property type="entry name" value="BTB"/>
    <property type="match status" value="1"/>
</dbReference>
<feature type="compositionally biased region" description="Polar residues" evidence="1">
    <location>
        <begin position="44"/>
        <end position="54"/>
    </location>
</feature>
<evidence type="ECO:0000313" key="3">
    <source>
        <dbReference type="EMBL" id="KAL1899301.1"/>
    </source>
</evidence>
<feature type="domain" description="BTB" evidence="2">
    <location>
        <begin position="6"/>
        <end position="98"/>
    </location>
</feature>
<sequence length="231" mass="26168">MEELWSDIRLVSSDGNVFPAHRFILSLHSKVFKEEFVQLDRNKATTGNAESSPKSSDKQNRQEKGHVGKIPELKIDFQSAATAIMVRFVYSFETSALDNIKASEEGYKDLATCVQVCILAHKFIMPKLHDLIWPQVLSLSEKQLQTTPATVLSAIEEIYAGIPKHRCVALPLVDMIARDFEKLWATPEIERFTANHAIFGWHLSVRLQLAWKMKMENSSKHTGNGKDKTDT</sequence>
<keyword evidence="4" id="KW-1185">Reference proteome</keyword>